<dbReference type="AlphaFoldDB" id="A0A0X8GZY6"/>
<evidence type="ECO:0000313" key="2">
    <source>
        <dbReference type="EMBL" id="AMC93537.1"/>
    </source>
</evidence>
<feature type="transmembrane region" description="Helical" evidence="1">
    <location>
        <begin position="142"/>
        <end position="167"/>
    </location>
</feature>
<accession>A0A0X8GZY6</accession>
<proteinExistence type="predicted"/>
<dbReference type="Proteomes" id="UP000063781">
    <property type="component" value="Chromosome"/>
</dbReference>
<feature type="transmembrane region" description="Helical" evidence="1">
    <location>
        <begin position="81"/>
        <end position="100"/>
    </location>
</feature>
<feature type="transmembrane region" description="Helical" evidence="1">
    <location>
        <begin position="47"/>
        <end position="69"/>
    </location>
</feature>
<keyword evidence="1" id="KW-0812">Transmembrane</keyword>
<organism evidence="2 3">
    <name type="scientific">Erysipelothrix larvae</name>
    <dbReference type="NCBI Taxonomy" id="1514105"/>
    <lineage>
        <taxon>Bacteria</taxon>
        <taxon>Bacillati</taxon>
        <taxon>Bacillota</taxon>
        <taxon>Erysipelotrichia</taxon>
        <taxon>Erysipelotrichales</taxon>
        <taxon>Erysipelotrichaceae</taxon>
        <taxon>Erysipelothrix</taxon>
    </lineage>
</organism>
<evidence type="ECO:0000313" key="3">
    <source>
        <dbReference type="Proteomes" id="UP000063781"/>
    </source>
</evidence>
<keyword evidence="3" id="KW-1185">Reference proteome</keyword>
<name>A0A0X8GZY6_9FIRM</name>
<keyword evidence="1" id="KW-1133">Transmembrane helix</keyword>
<feature type="transmembrane region" description="Helical" evidence="1">
    <location>
        <begin position="197"/>
        <end position="215"/>
    </location>
</feature>
<evidence type="ECO:0000256" key="1">
    <source>
        <dbReference type="SAM" id="Phobius"/>
    </source>
</evidence>
<sequence length="224" mass="25802">MVLHETLYLYLFRKIIKKVKGTLVIENFKIFILLDLMKNRQITKKQAFVICLLPPIICTVVGFLILGIISYGLKFFTLTKIIYIFISISWLVNILSIFPFSPDFKTWKMYCNNIDKKVKKNIEVLGRGIMNNKLSKKHVGRVFTQSSIIAFVIYPISIIFLSFVYLFQNKSFNFMGFSVNPIVDIDSASVSVSVSPMFLVSILLVFILITIISYLKERGIRNGE</sequence>
<dbReference type="EMBL" id="CP013213">
    <property type="protein sequence ID" value="AMC93537.1"/>
    <property type="molecule type" value="Genomic_DNA"/>
</dbReference>
<gene>
    <name evidence="2" type="ORF">AOC36_05935</name>
</gene>
<protein>
    <submittedName>
        <fullName evidence="2">Uncharacterized protein</fullName>
    </submittedName>
</protein>
<reference evidence="2 3" key="1">
    <citation type="submission" date="2015-10" db="EMBL/GenBank/DDBJ databases">
        <title>Erysipelothrix larvae sp. LV19 isolated from the larval gut of the rhinoceros beetle, Trypoxylus dichotomus.</title>
        <authorList>
            <person name="Lim S."/>
            <person name="Kim B.-C."/>
        </authorList>
    </citation>
    <scope>NUCLEOTIDE SEQUENCE [LARGE SCALE GENOMIC DNA]</scope>
    <source>
        <strain evidence="2 3">LV19</strain>
    </source>
</reference>
<keyword evidence="1" id="KW-0472">Membrane</keyword>
<dbReference type="KEGG" id="erl:AOC36_05935"/>